<protein>
    <submittedName>
        <fullName evidence="3">Extracellular solute-binding protein</fullName>
    </submittedName>
</protein>
<evidence type="ECO:0000256" key="1">
    <source>
        <dbReference type="ARBA" id="ARBA00022729"/>
    </source>
</evidence>
<dbReference type="SUPFAM" id="SSF53850">
    <property type="entry name" value="Periplasmic binding protein-like II"/>
    <property type="match status" value="1"/>
</dbReference>
<keyword evidence="1" id="KW-0732">Signal</keyword>
<evidence type="ECO:0000256" key="2">
    <source>
        <dbReference type="SAM" id="MobiDB-lite"/>
    </source>
</evidence>
<dbReference type="PIRSF" id="PIRSF002825">
    <property type="entry name" value="CfbpA"/>
    <property type="match status" value="1"/>
</dbReference>
<accession>A0ABD5QXS8</accession>
<dbReference type="PROSITE" id="PS51318">
    <property type="entry name" value="TAT"/>
    <property type="match status" value="1"/>
</dbReference>
<feature type="region of interest" description="Disordered" evidence="2">
    <location>
        <begin position="31"/>
        <end position="89"/>
    </location>
</feature>
<dbReference type="InterPro" id="IPR006311">
    <property type="entry name" value="TAT_signal"/>
</dbReference>
<dbReference type="AlphaFoldDB" id="A0ABD5QXS8"/>
<dbReference type="InterPro" id="IPR026045">
    <property type="entry name" value="Ferric-bd"/>
</dbReference>
<comment type="caution">
    <text evidence="3">The sequence shown here is derived from an EMBL/GenBank/DDBJ whole genome shotgun (WGS) entry which is preliminary data.</text>
</comment>
<gene>
    <name evidence="3" type="ORF">ACFPM1_01475</name>
</gene>
<keyword evidence="4" id="KW-1185">Reference proteome</keyword>
<dbReference type="EMBL" id="JBHSKY010000002">
    <property type="protein sequence ID" value="MFC5277442.1"/>
    <property type="molecule type" value="Genomic_DNA"/>
</dbReference>
<dbReference type="InterPro" id="IPR006059">
    <property type="entry name" value="SBP"/>
</dbReference>
<dbReference type="RefSeq" id="WP_256410883.1">
    <property type="nucleotide sequence ID" value="NZ_JANHDM010000002.1"/>
</dbReference>
<sequence>MTGHELDGHDDGRNVRRRRFLAAAGSVGVAGIAGCSGSEDEDAGDGGNGEGGDGNGGGDGGGDAEDSLGQIGSGREGRGAPGGTPMAEMPELSGELTVYSGRGEFLVGELVGYIDDLYDDLELTVRYGGSTDLVNQIANEGQGSPADVFYSVNSGALGALADAGRTQALPSDVAEKVRSEFRTEQWVGTSGRARTVPYNTDEYDESDVPDDVMAYPEEFDGDLGWAPSYGSCQAFVTAMRLLEGEEETLEWLEAMVESGATAYPDEFRTCQEIADGAIDAAFTNHYYIQRVLDGNPNAPIATAFTEGDAGAMFNVAGAAVVDTASDADLASNFVRHLLSAEAQDYFARSTFEYPLIPEVEPIGDLPTIDELDVPDIDLTKLSDLEPTIDLMREAGVQV</sequence>
<feature type="compositionally biased region" description="Gly residues" evidence="2">
    <location>
        <begin position="45"/>
        <end position="61"/>
    </location>
</feature>
<dbReference type="Proteomes" id="UP001596118">
    <property type="component" value="Unassembled WGS sequence"/>
</dbReference>
<evidence type="ECO:0000313" key="4">
    <source>
        <dbReference type="Proteomes" id="UP001596118"/>
    </source>
</evidence>
<dbReference type="Pfam" id="PF13416">
    <property type="entry name" value="SBP_bac_8"/>
    <property type="match status" value="1"/>
</dbReference>
<name>A0ABD5QXS8_9EURY</name>
<proteinExistence type="predicted"/>
<dbReference type="Gene3D" id="3.40.190.10">
    <property type="entry name" value="Periplasmic binding protein-like II"/>
    <property type="match status" value="2"/>
</dbReference>
<feature type="compositionally biased region" description="Gly residues" evidence="2">
    <location>
        <begin position="71"/>
        <end position="82"/>
    </location>
</feature>
<organism evidence="3 4">
    <name type="scientific">Halorubrum rubrum</name>
    <dbReference type="NCBI Taxonomy" id="1126240"/>
    <lineage>
        <taxon>Archaea</taxon>
        <taxon>Methanobacteriati</taxon>
        <taxon>Methanobacteriota</taxon>
        <taxon>Stenosarchaea group</taxon>
        <taxon>Halobacteria</taxon>
        <taxon>Halobacteriales</taxon>
        <taxon>Haloferacaceae</taxon>
        <taxon>Halorubrum</taxon>
    </lineage>
</organism>
<evidence type="ECO:0000313" key="3">
    <source>
        <dbReference type="EMBL" id="MFC5277442.1"/>
    </source>
</evidence>
<dbReference type="PANTHER" id="PTHR30006:SF24">
    <property type="entry name" value="SLL0237 PROTEIN"/>
    <property type="match status" value="1"/>
</dbReference>
<dbReference type="PANTHER" id="PTHR30006">
    <property type="entry name" value="THIAMINE-BINDING PERIPLASMIC PROTEIN-RELATED"/>
    <property type="match status" value="1"/>
</dbReference>
<reference evidence="3 4" key="1">
    <citation type="journal article" date="2019" name="Int. J. Syst. Evol. Microbiol.">
        <title>The Global Catalogue of Microorganisms (GCM) 10K type strain sequencing project: providing services to taxonomists for standard genome sequencing and annotation.</title>
        <authorList>
            <consortium name="The Broad Institute Genomics Platform"/>
            <consortium name="The Broad Institute Genome Sequencing Center for Infectious Disease"/>
            <person name="Wu L."/>
            <person name="Ma J."/>
        </authorList>
    </citation>
    <scope>NUCLEOTIDE SEQUENCE [LARGE SCALE GENOMIC DNA]</scope>
    <source>
        <strain evidence="3 4">CGMCC 1.12124</strain>
    </source>
</reference>